<dbReference type="GO" id="GO:0003676">
    <property type="term" value="F:nucleic acid binding"/>
    <property type="evidence" value="ECO:0007669"/>
    <property type="project" value="InterPro"/>
</dbReference>
<name>A0A4Y2TCC3_ARAVE</name>
<dbReference type="PANTHER" id="PTHR37984">
    <property type="entry name" value="PROTEIN CBG26694"/>
    <property type="match status" value="1"/>
</dbReference>
<dbReference type="InterPro" id="IPR012337">
    <property type="entry name" value="RNaseH-like_sf"/>
</dbReference>
<reference evidence="2 3" key="1">
    <citation type="journal article" date="2019" name="Sci. Rep.">
        <title>Orb-weaving spider Araneus ventricosus genome elucidates the spidroin gene catalogue.</title>
        <authorList>
            <person name="Kono N."/>
            <person name="Nakamura H."/>
            <person name="Ohtoshi R."/>
            <person name="Moran D.A.P."/>
            <person name="Shinohara A."/>
            <person name="Yoshida Y."/>
            <person name="Fujiwara M."/>
            <person name="Mori M."/>
            <person name="Tomita M."/>
            <person name="Arakawa K."/>
        </authorList>
    </citation>
    <scope>NUCLEOTIDE SEQUENCE [LARGE SCALE GENOMIC DNA]</scope>
</reference>
<dbReference type="Proteomes" id="UP000499080">
    <property type="component" value="Unassembled WGS sequence"/>
</dbReference>
<dbReference type="InterPro" id="IPR050951">
    <property type="entry name" value="Retrovirus_Pol_polyprotein"/>
</dbReference>
<evidence type="ECO:0000259" key="1">
    <source>
        <dbReference type="PROSITE" id="PS50994"/>
    </source>
</evidence>
<accession>A0A4Y2TCC3</accession>
<evidence type="ECO:0000313" key="3">
    <source>
        <dbReference type="Proteomes" id="UP000499080"/>
    </source>
</evidence>
<dbReference type="AlphaFoldDB" id="A0A4Y2TCC3"/>
<dbReference type="Gene3D" id="3.30.420.10">
    <property type="entry name" value="Ribonuclease H-like superfamily/Ribonuclease H"/>
    <property type="match status" value="1"/>
</dbReference>
<proteinExistence type="predicted"/>
<comment type="caution">
    <text evidence="2">The sequence shown here is derived from an EMBL/GenBank/DDBJ whole genome shotgun (WGS) entry which is preliminary data.</text>
</comment>
<dbReference type="InterPro" id="IPR001584">
    <property type="entry name" value="Integrase_cat-core"/>
</dbReference>
<dbReference type="PROSITE" id="PS50994">
    <property type="entry name" value="INTEGRASE"/>
    <property type="match status" value="1"/>
</dbReference>
<keyword evidence="3" id="KW-1185">Reference proteome</keyword>
<organism evidence="2 3">
    <name type="scientific">Araneus ventricosus</name>
    <name type="common">Orbweaver spider</name>
    <name type="synonym">Epeira ventricosa</name>
    <dbReference type="NCBI Taxonomy" id="182803"/>
    <lineage>
        <taxon>Eukaryota</taxon>
        <taxon>Metazoa</taxon>
        <taxon>Ecdysozoa</taxon>
        <taxon>Arthropoda</taxon>
        <taxon>Chelicerata</taxon>
        <taxon>Arachnida</taxon>
        <taxon>Araneae</taxon>
        <taxon>Araneomorphae</taxon>
        <taxon>Entelegynae</taxon>
        <taxon>Araneoidea</taxon>
        <taxon>Araneidae</taxon>
        <taxon>Araneus</taxon>
    </lineage>
</organism>
<dbReference type="FunFam" id="3.30.420.10:FF:000063">
    <property type="entry name" value="Retrovirus-related Pol polyprotein from transposon 297-like Protein"/>
    <property type="match status" value="1"/>
</dbReference>
<dbReference type="OrthoDB" id="10054198at2759"/>
<protein>
    <recommendedName>
        <fullName evidence="1">Integrase catalytic domain-containing protein</fullName>
    </recommendedName>
</protein>
<gene>
    <name evidence="2" type="ORF">AVEN_268646_1</name>
</gene>
<dbReference type="InterPro" id="IPR036397">
    <property type="entry name" value="RNaseH_sf"/>
</dbReference>
<dbReference type="SUPFAM" id="SSF53098">
    <property type="entry name" value="Ribonuclease H-like"/>
    <property type="match status" value="1"/>
</dbReference>
<dbReference type="EMBL" id="BGPR01027613">
    <property type="protein sequence ID" value="GBN98242.1"/>
    <property type="molecule type" value="Genomic_DNA"/>
</dbReference>
<feature type="domain" description="Integrase catalytic" evidence="1">
    <location>
        <begin position="14"/>
        <end position="182"/>
    </location>
</feature>
<dbReference type="GO" id="GO:0015074">
    <property type="term" value="P:DNA integration"/>
    <property type="evidence" value="ECO:0007669"/>
    <property type="project" value="InterPro"/>
</dbReference>
<evidence type="ECO:0000313" key="2">
    <source>
        <dbReference type="EMBL" id="GBN98242.1"/>
    </source>
</evidence>
<dbReference type="PANTHER" id="PTHR37984:SF7">
    <property type="entry name" value="INTEGRASE CATALYTIC DOMAIN-CONTAINING PROTEIN"/>
    <property type="match status" value="1"/>
</dbReference>
<sequence>MSSCAKFQIGNAPEPKMPHEFHTSHWVKVAIDFIYFNGKNYVEVVDCYSKFIEVQLISILQASVVIPAIKSIFARHGIPLELISNGGPPFNCRDFYCFAKSWKFKHVKVSAKYPKSNGQVERTIQTVKQIFRKTLADSKDPSLALLLYRATPLLRSIYSAAELLMNRKLSTVLPSLSIHKRVQNENYCNYQKRLRDRRAMLKSYHRTLPELQAGRSVFVRNRVRQWESAEVLR</sequence>